<feature type="transmembrane region" description="Helical" evidence="2">
    <location>
        <begin position="183"/>
        <end position="206"/>
    </location>
</feature>
<sequence>MGAGGIAHSLHPHPHPRLPSSSSGLWFSINPSKRWGEMFFLLYTPFWLTLGIGIGIVIPFKLNEDFDELGYMLLSSALAIPSILIPLIFVGKADRGMRLKDRYWVKATLWILIFSYVGNYFLTHYFFTVLGASYTFPAWKMNNVPHSTFLMAHVCFLFYHMTSNITTRRLCHFVADLPNSVRWVIEATWILVLAYFIALLEILAIANFPHYEFADRDAIYKVGISLKAMHFLVSFPMFMRIDENSGDPWNLYKVAIDALGASMLVTIILDLWRILILMPPNYSRIVGTCRLG</sequence>
<dbReference type="Proteomes" id="UP001177140">
    <property type="component" value="Unassembled WGS sequence"/>
</dbReference>
<reference evidence="3" key="1">
    <citation type="submission" date="2022-03" db="EMBL/GenBank/DDBJ databases">
        <title>A functionally conserved STORR gene fusion in Papaver species that diverged 16.8 million years ago.</title>
        <authorList>
            <person name="Catania T."/>
        </authorList>
    </citation>
    <scope>NUCLEOTIDE SEQUENCE</scope>
    <source>
        <strain evidence="3">S-191538</strain>
    </source>
</reference>
<gene>
    <name evidence="3" type="ORF">MKW94_009950</name>
</gene>
<dbReference type="PANTHER" id="PTHR35136">
    <property type="entry name" value="CYCLOEUCALENOL CYCLOISOMERASE"/>
    <property type="match status" value="1"/>
</dbReference>
<dbReference type="GO" id="GO:0047793">
    <property type="term" value="F:cycloeucalenol cycloisomerase activity"/>
    <property type="evidence" value="ECO:0007669"/>
    <property type="project" value="InterPro"/>
</dbReference>
<feature type="transmembrane region" description="Helical" evidence="2">
    <location>
        <begin position="103"/>
        <end position="123"/>
    </location>
</feature>
<evidence type="ECO:0000256" key="1">
    <source>
        <dbReference type="SAM" id="MobiDB-lite"/>
    </source>
</evidence>
<dbReference type="AlphaFoldDB" id="A0AA41SRM1"/>
<feature type="transmembrane region" description="Helical" evidence="2">
    <location>
        <begin position="251"/>
        <end position="275"/>
    </location>
</feature>
<evidence type="ECO:0000256" key="2">
    <source>
        <dbReference type="SAM" id="Phobius"/>
    </source>
</evidence>
<name>A0AA41SRM1_PAPNU</name>
<organism evidence="3 4">
    <name type="scientific">Papaver nudicaule</name>
    <name type="common">Iceland poppy</name>
    <dbReference type="NCBI Taxonomy" id="74823"/>
    <lineage>
        <taxon>Eukaryota</taxon>
        <taxon>Viridiplantae</taxon>
        <taxon>Streptophyta</taxon>
        <taxon>Embryophyta</taxon>
        <taxon>Tracheophyta</taxon>
        <taxon>Spermatophyta</taxon>
        <taxon>Magnoliopsida</taxon>
        <taxon>Ranunculales</taxon>
        <taxon>Papaveraceae</taxon>
        <taxon>Papaveroideae</taxon>
        <taxon>Papaver</taxon>
    </lineage>
</organism>
<keyword evidence="4" id="KW-1185">Reference proteome</keyword>
<proteinExistence type="predicted"/>
<feature type="region of interest" description="Disordered" evidence="1">
    <location>
        <begin position="1"/>
        <end position="22"/>
    </location>
</feature>
<dbReference type="InterPro" id="IPR020532">
    <property type="entry name" value="Cycloeucalenol_cycloisomerase"/>
</dbReference>
<evidence type="ECO:0008006" key="5">
    <source>
        <dbReference type="Google" id="ProtNLM"/>
    </source>
</evidence>
<keyword evidence="2" id="KW-1133">Transmembrane helix</keyword>
<dbReference type="PANTHER" id="PTHR35136:SF1">
    <property type="entry name" value="CYCLOEUCALENOL CYCLOISOMERASE"/>
    <property type="match status" value="1"/>
</dbReference>
<keyword evidence="2" id="KW-0812">Transmembrane</keyword>
<dbReference type="EMBL" id="JAJJMA010190876">
    <property type="protein sequence ID" value="MCL7038468.1"/>
    <property type="molecule type" value="Genomic_DNA"/>
</dbReference>
<protein>
    <recommendedName>
        <fullName evidence="5">Cycloeucalenol cycloisomerase</fullName>
    </recommendedName>
</protein>
<evidence type="ECO:0000313" key="3">
    <source>
        <dbReference type="EMBL" id="MCL7038468.1"/>
    </source>
</evidence>
<feature type="transmembrane region" description="Helical" evidence="2">
    <location>
        <begin position="143"/>
        <end position="162"/>
    </location>
</feature>
<keyword evidence="2" id="KW-0472">Membrane</keyword>
<comment type="caution">
    <text evidence="3">The sequence shown here is derived from an EMBL/GenBank/DDBJ whole genome shotgun (WGS) entry which is preliminary data.</text>
</comment>
<feature type="transmembrane region" description="Helical" evidence="2">
    <location>
        <begin position="70"/>
        <end position="91"/>
    </location>
</feature>
<accession>A0AA41SRM1</accession>
<feature type="transmembrane region" description="Helical" evidence="2">
    <location>
        <begin position="38"/>
        <end position="58"/>
    </location>
</feature>
<evidence type="ECO:0000313" key="4">
    <source>
        <dbReference type="Proteomes" id="UP001177140"/>
    </source>
</evidence>